<feature type="zinc finger region" description="dksA C4-type" evidence="1">
    <location>
        <begin position="74"/>
        <end position="98"/>
    </location>
</feature>
<protein>
    <recommendedName>
        <fullName evidence="5">DksA C4-type domain-containing protein</fullName>
    </recommendedName>
</protein>
<dbReference type="EMBL" id="BAAARV010000046">
    <property type="protein sequence ID" value="GAA2358502.1"/>
    <property type="molecule type" value="Genomic_DNA"/>
</dbReference>
<name>A0ABN3GSI8_9ACTN</name>
<evidence type="ECO:0008006" key="5">
    <source>
        <dbReference type="Google" id="ProtNLM"/>
    </source>
</evidence>
<dbReference type="Proteomes" id="UP001501444">
    <property type="component" value="Unassembled WGS sequence"/>
</dbReference>
<dbReference type="RefSeq" id="WP_344615146.1">
    <property type="nucleotide sequence ID" value="NZ_BAAARV010000046.1"/>
</dbReference>
<evidence type="ECO:0000256" key="2">
    <source>
        <dbReference type="SAM" id="MobiDB-lite"/>
    </source>
</evidence>
<feature type="region of interest" description="Disordered" evidence="2">
    <location>
        <begin position="28"/>
        <end position="49"/>
    </location>
</feature>
<comment type="caution">
    <text evidence="3">The sequence shown here is derived from an EMBL/GenBank/DDBJ whole genome shotgun (WGS) entry which is preliminary data.</text>
</comment>
<evidence type="ECO:0000256" key="1">
    <source>
        <dbReference type="PROSITE-ProRule" id="PRU00510"/>
    </source>
</evidence>
<evidence type="ECO:0000313" key="4">
    <source>
        <dbReference type="Proteomes" id="UP001501444"/>
    </source>
</evidence>
<feature type="region of interest" description="Disordered" evidence="2">
    <location>
        <begin position="92"/>
        <end position="113"/>
    </location>
</feature>
<keyword evidence="4" id="KW-1185">Reference proteome</keyword>
<proteinExistence type="predicted"/>
<sequence length="113" mass="12849">MYTLSRQRELDVLRVLLQEHRGRYRTQLRLLDQPQSQQSPRTLDRSTLEAATSRRLDDIERALHALEHGGYGVCARCVRDIPIDHLARHPAANQCPVCSNARPPAPAEHRHGG</sequence>
<gene>
    <name evidence="3" type="ORF">GCM10010170_052260</name>
</gene>
<dbReference type="PROSITE" id="PS51128">
    <property type="entry name" value="ZF_DKSA_2"/>
    <property type="match status" value="1"/>
</dbReference>
<dbReference type="Gene3D" id="1.20.120.910">
    <property type="entry name" value="DksA, coiled-coil domain"/>
    <property type="match status" value="1"/>
</dbReference>
<accession>A0ABN3GSI8</accession>
<reference evidence="3 4" key="1">
    <citation type="journal article" date="2019" name="Int. J. Syst. Evol. Microbiol.">
        <title>The Global Catalogue of Microorganisms (GCM) 10K type strain sequencing project: providing services to taxonomists for standard genome sequencing and annotation.</title>
        <authorList>
            <consortium name="The Broad Institute Genomics Platform"/>
            <consortium name="The Broad Institute Genome Sequencing Center for Infectious Disease"/>
            <person name="Wu L."/>
            <person name="Ma J."/>
        </authorList>
    </citation>
    <scope>NUCLEOTIDE SEQUENCE [LARGE SCALE GENOMIC DNA]</scope>
    <source>
        <strain evidence="3 4">JCM 3272</strain>
    </source>
</reference>
<evidence type="ECO:0000313" key="3">
    <source>
        <dbReference type="EMBL" id="GAA2358502.1"/>
    </source>
</evidence>
<organism evidence="3 4">
    <name type="scientific">Dactylosporangium salmoneum</name>
    <dbReference type="NCBI Taxonomy" id="53361"/>
    <lineage>
        <taxon>Bacteria</taxon>
        <taxon>Bacillati</taxon>
        <taxon>Actinomycetota</taxon>
        <taxon>Actinomycetes</taxon>
        <taxon>Micromonosporales</taxon>
        <taxon>Micromonosporaceae</taxon>
        <taxon>Dactylosporangium</taxon>
    </lineage>
</organism>